<name>A0A512PHQ5_9CELL</name>
<evidence type="ECO:0000313" key="2">
    <source>
        <dbReference type="Proteomes" id="UP000321798"/>
    </source>
</evidence>
<dbReference type="EMBL" id="BKAL01000015">
    <property type="protein sequence ID" value="GEP70713.1"/>
    <property type="molecule type" value="Genomic_DNA"/>
</dbReference>
<organism evidence="1 2">
    <name type="scientific">Cellulomonas soli</name>
    <dbReference type="NCBI Taxonomy" id="931535"/>
    <lineage>
        <taxon>Bacteria</taxon>
        <taxon>Bacillati</taxon>
        <taxon>Actinomycetota</taxon>
        <taxon>Actinomycetes</taxon>
        <taxon>Micrococcales</taxon>
        <taxon>Cellulomonadaceae</taxon>
        <taxon>Cellulomonas</taxon>
    </lineage>
</organism>
<dbReference type="RefSeq" id="WP_146954485.1">
    <property type="nucleotide sequence ID" value="NZ_BAABBJ010000012.1"/>
</dbReference>
<proteinExistence type="predicted"/>
<protein>
    <submittedName>
        <fullName evidence="1">Uncharacterized protein</fullName>
    </submittedName>
</protein>
<reference evidence="1 2" key="1">
    <citation type="submission" date="2019-07" db="EMBL/GenBank/DDBJ databases">
        <title>Whole genome shotgun sequence of Cellulomonas soli NBRC 109434.</title>
        <authorList>
            <person name="Hosoyama A."/>
            <person name="Uohara A."/>
            <person name="Ohji S."/>
            <person name="Ichikawa N."/>
        </authorList>
    </citation>
    <scope>NUCLEOTIDE SEQUENCE [LARGE SCALE GENOMIC DNA]</scope>
    <source>
        <strain evidence="1 2">NBRC 109434</strain>
    </source>
</reference>
<dbReference type="Proteomes" id="UP000321798">
    <property type="component" value="Unassembled WGS sequence"/>
</dbReference>
<evidence type="ECO:0000313" key="1">
    <source>
        <dbReference type="EMBL" id="GEP70713.1"/>
    </source>
</evidence>
<comment type="caution">
    <text evidence="1">The sequence shown here is derived from an EMBL/GenBank/DDBJ whole genome shotgun (WGS) entry which is preliminary data.</text>
</comment>
<sequence length="1501" mass="150965">MPKADRILAALPPTFRLRGDPSALRALVDAYGGELQSAENSLVAVMRAHWVPFADTGGREVHDLALIAALYGLAPRPDESVEEFRDHLLRYVRSRLDSTVTVQGILRTAAEALGLHLEDEALDTWWTRPDPVLVTSLPDGRDAAVRVLGVPAVDRRGADAQAAELVGDVDLSAGVDLRGPHLLSVALDGGGEVPVDLTVAAADPTHAHVTAAEVAQAVVAELGAGVRAWVADGRLHLASATVGTTSAVHVADRPDDAATLVLGLPPRTYDGAAATRARVVGTADLSTALDLTDARYLRVLVDGTHLVEVDCAAGSVDPAHVDLSDVTAAINAALAAVHPGLVVAADDGRTLTLTSPTVGPAGSVVLLDPAAQPATARLLGDAPRSAVGLPDRRGTLVSHRAIGTGVDLSTASVLRVAVDDEDPVDVDVAGLDPAATLPGEIVSSLNEGLGAQVATHDGDRITLASPVAGAAGSVRVEEVDGDAAPRVLGLRPRSATGAAPVTAAFTGTVGLTAGAKLSAAHVLRLRVDDEDPVDVDLRAGAAHPDRVTRDELVDAVNTALHRPDDSPVASDDGTHLVLVSPTDGAGGRLVVEPLRVTARRRFVTRARVTDDAATTVLGFTAGAAVGTPETSARLAGSTNLTGGVDLRDARWLRVRVGDRAPVEVDCADPDRPRATTVATVAASINAAIDTSTGVAPGGAAGPPVALTDGRTLVLVDPTPGAGSRVEVEPTRAVDALTAVLGAGAGAADSGGVDVRGAGAGGVRFTGTVDLSAGVTVPADAALRLGVDAAAPVDVPLGDGAGPSTLALSRLVALVNLTLGASVAAHDGTHLLLTSPTTGAGSALHVEVPTTGTDVTAALLGIDAPRTYAGRAAVPAQVTGTADLTAGIDLRVAHLLSVTVDQGEAVTVDLTAGLPDGARAAVTAAQVAAAINARTTATASTAVVPGGLSVRVMSPTSGPSSRLRLGFTHTGDAAALLLGPGARVATGQAAGPAVLDGTVDLLGPVDLSGRALLRLAVDGGEPVDVDLAGVVPSRTSGPEVVAAITAAQVGAGVLGGQTTPTGSGSTASSPGLSAALTAEQRLRLTSSTTGPSSRVEVVPVRHLDLEEYPPVPATLTAPVRHGATIRLTSTGASDVPARVEVRTPAGVSGPRLAAPDAGWSVRVDDGIGAGGSLALEVVPGAPGVVRATIVEDGVARVVPPALVQVSADPSGAAPLTVRRGRQTWSWTECRAARFDEASFDEDRFAGGPCTEEAVLDLSRFAAAGAPGAVGDAGTTATVGAVLAGTGERRTTAHVTLTWDSHQAGAFVVHLPADLDPRFGATFGEARFGTADPHVLEGVVTEPELDDAHLVTRVNKDPAHVLVAALVGRVPIGWSPVAVPFRTSVPLTGGTRDDPARLYVSDPGFGGRFAVLSAPEPGTWGDGLRVALRRSTPGFYDLEVHVPGTPFELARATVLGPAPPSLASALLAPSPAGVATAKAAGVRAAVGRDRVEPVEITDDGAAP</sequence>
<dbReference type="OrthoDB" id="4811652at2"/>
<keyword evidence="2" id="KW-1185">Reference proteome</keyword>
<accession>A0A512PHQ5</accession>
<gene>
    <name evidence="1" type="ORF">CSO01_34280</name>
</gene>